<protein>
    <recommendedName>
        <fullName evidence="2">DUF4045 domain-containing protein</fullName>
    </recommendedName>
</protein>
<feature type="compositionally biased region" description="Polar residues" evidence="1">
    <location>
        <begin position="749"/>
        <end position="763"/>
    </location>
</feature>
<feature type="compositionally biased region" description="Low complexity" evidence="1">
    <location>
        <begin position="445"/>
        <end position="456"/>
    </location>
</feature>
<feature type="compositionally biased region" description="Basic and acidic residues" evidence="1">
    <location>
        <begin position="512"/>
        <end position="527"/>
    </location>
</feature>
<feature type="domain" description="DUF4045" evidence="2">
    <location>
        <begin position="66"/>
        <end position="591"/>
    </location>
</feature>
<feature type="compositionally biased region" description="Polar residues" evidence="1">
    <location>
        <begin position="377"/>
        <end position="405"/>
    </location>
</feature>
<name>A0AA43TV70_9LECA</name>
<dbReference type="Proteomes" id="UP001161017">
    <property type="component" value="Unassembled WGS sequence"/>
</dbReference>
<feature type="compositionally biased region" description="Basic residues" evidence="1">
    <location>
        <begin position="732"/>
        <end position="747"/>
    </location>
</feature>
<feature type="compositionally biased region" description="Polar residues" evidence="1">
    <location>
        <begin position="287"/>
        <end position="297"/>
    </location>
</feature>
<evidence type="ECO:0000313" key="3">
    <source>
        <dbReference type="EMBL" id="MDI1487815.1"/>
    </source>
</evidence>
<evidence type="ECO:0000259" key="2">
    <source>
        <dbReference type="Pfam" id="PF13254"/>
    </source>
</evidence>
<feature type="compositionally biased region" description="Polar residues" evidence="1">
    <location>
        <begin position="815"/>
        <end position="829"/>
    </location>
</feature>
<proteinExistence type="predicted"/>
<organism evidence="3 4">
    <name type="scientific">Ramalina farinacea</name>
    <dbReference type="NCBI Taxonomy" id="258253"/>
    <lineage>
        <taxon>Eukaryota</taxon>
        <taxon>Fungi</taxon>
        <taxon>Dikarya</taxon>
        <taxon>Ascomycota</taxon>
        <taxon>Pezizomycotina</taxon>
        <taxon>Lecanoromycetes</taxon>
        <taxon>OSLEUM clade</taxon>
        <taxon>Lecanoromycetidae</taxon>
        <taxon>Lecanorales</taxon>
        <taxon>Lecanorineae</taxon>
        <taxon>Ramalinaceae</taxon>
        <taxon>Ramalina</taxon>
    </lineage>
</organism>
<accession>A0AA43TV70</accession>
<dbReference type="AlphaFoldDB" id="A0AA43TV70"/>
<feature type="compositionally biased region" description="Polar residues" evidence="1">
    <location>
        <begin position="153"/>
        <end position="166"/>
    </location>
</feature>
<dbReference type="EMBL" id="JAPUFD010000006">
    <property type="protein sequence ID" value="MDI1487815.1"/>
    <property type="molecule type" value="Genomic_DNA"/>
</dbReference>
<sequence>MVAIEDDDGGSEDVNDFLKRIKELGDRRDREDEERNRRLEEQIVQGRKERQARREALDNATPFHSGDLSLSEENDVPRSRSQISNTLGSKDPSWFKQTPDQGRASAAYQKRQDEDTSDPGSGKTAVNLPGMSGKSGDNHSTAITKSEVDPRTSGDSFPSVDRTSNRCPGKPLSIAHRQTSPEQPHRSLSPTKGLGGFVQSAMLKRSDSAAKKWTAQPQHRLQRGDSIVSNRSDSRLSPSTVVASTARYSRDNTPASSSSRPSSSHANTSTAIEDKSPDFGDPRKSSRPSTPLQSASVMLNVESEAKSNVTARDAKRSSVMTPPTSPTKRWSPQKSSWLENAISKPESPKMFSPPTAPPQPAWMAEITKAKQRGSVELSASSPHKTITPTSLLRSPTIGSPATTPTIGGLSANFGAGKTIIPKSNGPNISKASGEASTLTDDLAHSTLSDSSPFTSSARQSPTSAGRAPSDPGLDADRDLSKTPGSPGAVKLSSQSSKPLTKPKPSLPPQKELSSDARPPLKADRSGDQDNLEFRNAFSKLKRTQTQNYKAPDELKESIMRGKSGLAVTGGPRKSERKDDFRDSILNKKRTMAPPLASTRITSAAQSNAVNTTPEAIRKRVDLGKPLDKTDSIIGNSRKGSDGQSRSVFGNSERLQRPKSIVGESPPTATLPKETNPGLFTSSLSDILQRGPSPGTDATKGIPPITERMPMSIVSRKVSTSEECSESGPQLKHATKVRARGPKRRPPTSKRISTSEAQPHSQSRIVGGEVSSVNASVLSAKSPAPPTQSPSNNGTTPSSRPPTTISIIKSGDRKSSQPVSPRKPSTSVTQHVKPLQAAASERSVKAGTSDVSAGPPHDVL</sequence>
<feature type="compositionally biased region" description="Polar residues" evidence="1">
    <location>
        <begin position="318"/>
        <end position="336"/>
    </location>
</feature>
<comment type="caution">
    <text evidence="3">The sequence shown here is derived from an EMBL/GenBank/DDBJ whole genome shotgun (WGS) entry which is preliminary data.</text>
</comment>
<feature type="region of interest" description="Disordered" evidence="1">
    <location>
        <begin position="370"/>
        <end position="859"/>
    </location>
</feature>
<feature type="compositionally biased region" description="Polar residues" evidence="1">
    <location>
        <begin position="424"/>
        <end position="439"/>
    </location>
</feature>
<evidence type="ECO:0000313" key="4">
    <source>
        <dbReference type="Proteomes" id="UP001161017"/>
    </source>
</evidence>
<feature type="compositionally biased region" description="Basic and acidic residues" evidence="1">
    <location>
        <begin position="615"/>
        <end position="630"/>
    </location>
</feature>
<feature type="compositionally biased region" description="Polar residues" evidence="1">
    <location>
        <begin position="227"/>
        <end position="247"/>
    </location>
</feature>
<feature type="compositionally biased region" description="Low complexity" evidence="1">
    <location>
        <begin position="490"/>
        <end position="503"/>
    </location>
</feature>
<dbReference type="Pfam" id="PF13254">
    <property type="entry name" value="DUF4045"/>
    <property type="match status" value="2"/>
</dbReference>
<evidence type="ECO:0000256" key="1">
    <source>
        <dbReference type="SAM" id="MobiDB-lite"/>
    </source>
</evidence>
<feature type="compositionally biased region" description="Low complexity" evidence="1">
    <location>
        <begin position="252"/>
        <end position="269"/>
    </location>
</feature>
<feature type="compositionally biased region" description="Polar residues" evidence="1">
    <location>
        <begin position="79"/>
        <end position="88"/>
    </location>
</feature>
<feature type="compositionally biased region" description="Basic and acidic residues" evidence="1">
    <location>
        <begin position="572"/>
        <end position="585"/>
    </location>
</feature>
<feature type="compositionally biased region" description="Polar residues" evidence="1">
    <location>
        <begin position="598"/>
        <end position="613"/>
    </location>
</feature>
<feature type="compositionally biased region" description="Low complexity" evidence="1">
    <location>
        <begin position="788"/>
        <end position="808"/>
    </location>
</feature>
<gene>
    <name evidence="3" type="ORF">OHK93_007088</name>
</gene>
<dbReference type="InterPro" id="IPR025118">
    <property type="entry name" value="DUF4045"/>
</dbReference>
<feature type="compositionally biased region" description="Basic and acidic residues" evidence="1">
    <location>
        <begin position="272"/>
        <end position="284"/>
    </location>
</feature>
<keyword evidence="4" id="KW-1185">Reference proteome</keyword>
<feature type="compositionally biased region" description="Basic and acidic residues" evidence="1">
    <location>
        <begin position="23"/>
        <end position="57"/>
    </location>
</feature>
<feature type="compositionally biased region" description="Polar residues" evidence="1">
    <location>
        <begin position="176"/>
        <end position="190"/>
    </location>
</feature>
<reference evidence="3" key="1">
    <citation type="journal article" date="2023" name="Genome Biol. Evol.">
        <title>First Whole Genome Sequence and Flow Cytometry Genome Size Data for the Lichen-Forming Fungus Ramalina farinacea (Ascomycota).</title>
        <authorList>
            <person name="Llewellyn T."/>
            <person name="Mian S."/>
            <person name="Hill R."/>
            <person name="Leitch I.J."/>
            <person name="Gaya E."/>
        </authorList>
    </citation>
    <scope>NUCLEOTIDE SEQUENCE</scope>
    <source>
        <strain evidence="3">LIQ254RAFAR</strain>
    </source>
</reference>
<feature type="compositionally biased region" description="Basic and acidic residues" evidence="1">
    <location>
        <begin position="550"/>
        <end position="559"/>
    </location>
</feature>
<feature type="domain" description="DUF4045" evidence="2">
    <location>
        <begin position="11"/>
        <end position="55"/>
    </location>
</feature>
<feature type="region of interest" description="Disordered" evidence="1">
    <location>
        <begin position="23"/>
        <end position="336"/>
    </location>
</feature>